<evidence type="ECO:0000313" key="2">
    <source>
        <dbReference type="Proteomes" id="UP000603141"/>
    </source>
</evidence>
<dbReference type="RefSeq" id="WP_200267025.1">
    <property type="nucleotide sequence ID" value="NZ_JAENIJ010000002.1"/>
</dbReference>
<organism evidence="1 2">
    <name type="scientific">Luteolibacter pohnpeiensis</name>
    <dbReference type="NCBI Taxonomy" id="454153"/>
    <lineage>
        <taxon>Bacteria</taxon>
        <taxon>Pseudomonadati</taxon>
        <taxon>Verrucomicrobiota</taxon>
        <taxon>Verrucomicrobiia</taxon>
        <taxon>Verrucomicrobiales</taxon>
        <taxon>Verrucomicrobiaceae</taxon>
        <taxon>Luteolibacter</taxon>
    </lineage>
</organism>
<accession>A0A934VUV0</accession>
<dbReference type="EMBL" id="JAENIJ010000002">
    <property type="protein sequence ID" value="MBK1881138.1"/>
    <property type="molecule type" value="Genomic_DNA"/>
</dbReference>
<sequence length="62" mass="6839">MSTQFFTDDLGNKVAVVIPIKGHDELMEDAVDFAAVAERRDEEQISLAELKSQLIADGLLPH</sequence>
<dbReference type="Proteomes" id="UP000603141">
    <property type="component" value="Unassembled WGS sequence"/>
</dbReference>
<protein>
    <submittedName>
        <fullName evidence="1">Uncharacterized protein</fullName>
    </submittedName>
</protein>
<keyword evidence="2" id="KW-1185">Reference proteome</keyword>
<comment type="caution">
    <text evidence="1">The sequence shown here is derived from an EMBL/GenBank/DDBJ whole genome shotgun (WGS) entry which is preliminary data.</text>
</comment>
<name>A0A934VUV0_9BACT</name>
<reference evidence="1" key="1">
    <citation type="submission" date="2021-01" db="EMBL/GenBank/DDBJ databases">
        <title>Modified the classification status of verrucomicrobia.</title>
        <authorList>
            <person name="Feng X."/>
        </authorList>
    </citation>
    <scope>NUCLEOTIDE SEQUENCE</scope>
    <source>
        <strain evidence="1">KCTC 22041</strain>
    </source>
</reference>
<dbReference type="AlphaFoldDB" id="A0A934VUV0"/>
<evidence type="ECO:0000313" key="1">
    <source>
        <dbReference type="EMBL" id="MBK1881138.1"/>
    </source>
</evidence>
<proteinExistence type="predicted"/>
<gene>
    <name evidence="1" type="ORF">JIN85_01860</name>
</gene>